<feature type="compositionally biased region" description="Basic and acidic residues" evidence="10">
    <location>
        <begin position="77"/>
        <end position="87"/>
    </location>
</feature>
<feature type="domain" description="Helicase C-terminal" evidence="13">
    <location>
        <begin position="1027"/>
        <end position="1179"/>
    </location>
</feature>
<feature type="compositionally biased region" description="Basic and acidic residues" evidence="10">
    <location>
        <begin position="1538"/>
        <end position="1555"/>
    </location>
</feature>
<dbReference type="InterPro" id="IPR001965">
    <property type="entry name" value="Znf_PHD"/>
</dbReference>
<feature type="compositionally biased region" description="Low complexity" evidence="10">
    <location>
        <begin position="60"/>
        <end position="72"/>
    </location>
</feature>
<dbReference type="InterPro" id="IPR027417">
    <property type="entry name" value="P-loop_NTPase"/>
</dbReference>
<comment type="subcellular location">
    <subcellularLocation>
        <location evidence="1">Nucleus</location>
    </subcellularLocation>
</comment>
<dbReference type="Proteomes" id="UP000789831">
    <property type="component" value="Unassembled WGS sequence"/>
</dbReference>
<feature type="compositionally biased region" description="Polar residues" evidence="10">
    <location>
        <begin position="37"/>
        <end position="48"/>
    </location>
</feature>
<dbReference type="GO" id="GO:0003682">
    <property type="term" value="F:chromatin binding"/>
    <property type="evidence" value="ECO:0007669"/>
    <property type="project" value="TreeGrafter"/>
</dbReference>
<evidence type="ECO:0000256" key="6">
    <source>
        <dbReference type="ARBA" id="ARBA00022801"/>
    </source>
</evidence>
<dbReference type="InterPro" id="IPR001650">
    <property type="entry name" value="Helicase_C-like"/>
</dbReference>
<keyword evidence="15" id="KW-1185">Reference proteome</keyword>
<dbReference type="InterPro" id="IPR000330">
    <property type="entry name" value="SNF2_N"/>
</dbReference>
<keyword evidence="4" id="KW-0547">Nucleotide-binding</keyword>
<keyword evidence="2" id="KW-0479">Metal-binding</keyword>
<dbReference type="Gene3D" id="3.40.50.10810">
    <property type="entry name" value="Tandem AAA-ATPase domain"/>
    <property type="match status" value="1"/>
</dbReference>
<feature type="compositionally biased region" description="Low complexity" evidence="10">
    <location>
        <begin position="126"/>
        <end position="135"/>
    </location>
</feature>
<dbReference type="SMART" id="SM00487">
    <property type="entry name" value="DEXDc"/>
    <property type="match status" value="1"/>
</dbReference>
<feature type="compositionally biased region" description="Polar residues" evidence="10">
    <location>
        <begin position="1352"/>
        <end position="1361"/>
    </location>
</feature>
<protein>
    <submittedName>
        <fullName evidence="14">1054_t:CDS:1</fullName>
    </submittedName>
</protein>
<dbReference type="PROSITE" id="PS51194">
    <property type="entry name" value="HELICASE_CTER"/>
    <property type="match status" value="1"/>
</dbReference>
<dbReference type="GO" id="GO:0005634">
    <property type="term" value="C:nucleus"/>
    <property type="evidence" value="ECO:0007669"/>
    <property type="project" value="UniProtKB-SubCell"/>
</dbReference>
<feature type="region of interest" description="Disordered" evidence="10">
    <location>
        <begin position="1313"/>
        <end position="1365"/>
    </location>
</feature>
<evidence type="ECO:0000256" key="4">
    <source>
        <dbReference type="ARBA" id="ARBA00022741"/>
    </source>
</evidence>
<dbReference type="InterPro" id="IPR000953">
    <property type="entry name" value="Chromo/chromo_shadow_dom"/>
</dbReference>
<dbReference type="PANTHER" id="PTHR45623">
    <property type="entry name" value="CHROMODOMAIN-HELICASE-DNA-BINDING PROTEIN 3-RELATED-RELATED"/>
    <property type="match status" value="1"/>
</dbReference>
<reference evidence="14" key="1">
    <citation type="submission" date="2021-06" db="EMBL/GenBank/DDBJ databases">
        <authorList>
            <person name="Kallberg Y."/>
            <person name="Tangrot J."/>
            <person name="Rosling A."/>
        </authorList>
    </citation>
    <scope>NUCLEOTIDE SEQUENCE</scope>
    <source>
        <strain evidence="14">MT106</strain>
    </source>
</reference>
<feature type="compositionally biased region" description="Low complexity" evidence="10">
    <location>
        <begin position="1556"/>
        <end position="1571"/>
    </location>
</feature>
<evidence type="ECO:0000313" key="14">
    <source>
        <dbReference type="EMBL" id="CAG8549888.1"/>
    </source>
</evidence>
<evidence type="ECO:0000259" key="11">
    <source>
        <dbReference type="PROSITE" id="PS50013"/>
    </source>
</evidence>
<evidence type="ECO:0000259" key="12">
    <source>
        <dbReference type="PROSITE" id="PS51192"/>
    </source>
</evidence>
<evidence type="ECO:0000256" key="3">
    <source>
        <dbReference type="ARBA" id="ARBA00022737"/>
    </source>
</evidence>
<keyword evidence="5" id="KW-0863">Zinc-finger</keyword>
<dbReference type="InterPro" id="IPR038718">
    <property type="entry name" value="SNF2-like_sf"/>
</dbReference>
<dbReference type="PROSITE" id="PS51192">
    <property type="entry name" value="HELICASE_ATP_BIND_1"/>
    <property type="match status" value="1"/>
</dbReference>
<gene>
    <name evidence="14" type="ORF">AGERDE_LOCUS6611</name>
</gene>
<dbReference type="InterPro" id="IPR049730">
    <property type="entry name" value="SNF2/RAD54-like_C"/>
</dbReference>
<dbReference type="GO" id="GO:0005524">
    <property type="term" value="F:ATP binding"/>
    <property type="evidence" value="ECO:0007669"/>
    <property type="project" value="UniProtKB-KW"/>
</dbReference>
<dbReference type="SUPFAM" id="SSF57903">
    <property type="entry name" value="FYVE/PHD zinc finger"/>
    <property type="match status" value="1"/>
</dbReference>
<dbReference type="SUPFAM" id="SSF54160">
    <property type="entry name" value="Chromo domain-like"/>
    <property type="match status" value="2"/>
</dbReference>
<dbReference type="Gene3D" id="3.30.40.10">
    <property type="entry name" value="Zinc/RING finger domain, C3HC4 (zinc finger)"/>
    <property type="match status" value="1"/>
</dbReference>
<dbReference type="OrthoDB" id="5857104at2759"/>
<evidence type="ECO:0000256" key="10">
    <source>
        <dbReference type="SAM" id="MobiDB-lite"/>
    </source>
</evidence>
<dbReference type="InterPro" id="IPR056616">
    <property type="entry name" value="Chromo_MIT1"/>
</dbReference>
<dbReference type="InterPro" id="IPR014001">
    <property type="entry name" value="Helicase_ATP-bd"/>
</dbReference>
<comment type="caution">
    <text evidence="14">The sequence shown here is derived from an EMBL/GenBank/DDBJ whole genome shotgun (WGS) entry which is preliminary data.</text>
</comment>
<feature type="domain" description="Helicase ATP-binding" evidence="12">
    <location>
        <begin position="714"/>
        <end position="891"/>
    </location>
</feature>
<name>A0A9N9AZ33_9GLOM</name>
<feature type="region of interest" description="Disordered" evidence="10">
    <location>
        <begin position="1513"/>
        <end position="1676"/>
    </location>
</feature>
<dbReference type="EMBL" id="CAJVPL010001058">
    <property type="protein sequence ID" value="CAG8549888.1"/>
    <property type="molecule type" value="Genomic_DNA"/>
</dbReference>
<dbReference type="SMART" id="SM00249">
    <property type="entry name" value="PHD"/>
    <property type="match status" value="2"/>
</dbReference>
<feature type="compositionally biased region" description="Polar residues" evidence="10">
    <location>
        <begin position="13"/>
        <end position="28"/>
    </location>
</feature>
<organism evidence="14 15">
    <name type="scientific">Ambispora gerdemannii</name>
    <dbReference type="NCBI Taxonomy" id="144530"/>
    <lineage>
        <taxon>Eukaryota</taxon>
        <taxon>Fungi</taxon>
        <taxon>Fungi incertae sedis</taxon>
        <taxon>Mucoromycota</taxon>
        <taxon>Glomeromycotina</taxon>
        <taxon>Glomeromycetes</taxon>
        <taxon>Archaeosporales</taxon>
        <taxon>Ambisporaceae</taxon>
        <taxon>Ambispora</taxon>
    </lineage>
</organism>
<dbReference type="SMART" id="SM00490">
    <property type="entry name" value="HELICc"/>
    <property type="match status" value="1"/>
</dbReference>
<dbReference type="GO" id="GO:0042393">
    <property type="term" value="F:histone binding"/>
    <property type="evidence" value="ECO:0007669"/>
    <property type="project" value="TreeGrafter"/>
</dbReference>
<dbReference type="CDD" id="cd18793">
    <property type="entry name" value="SF2_C_SNF"/>
    <property type="match status" value="1"/>
</dbReference>
<dbReference type="InterPro" id="IPR011011">
    <property type="entry name" value="Znf_FYVE_PHD"/>
</dbReference>
<feature type="region of interest" description="Disordered" evidence="10">
    <location>
        <begin position="1"/>
        <end position="196"/>
    </location>
</feature>
<evidence type="ECO:0000256" key="8">
    <source>
        <dbReference type="ARBA" id="ARBA00022840"/>
    </source>
</evidence>
<proteinExistence type="predicted"/>
<evidence type="ECO:0000256" key="2">
    <source>
        <dbReference type="ARBA" id="ARBA00022723"/>
    </source>
</evidence>
<dbReference type="Pfam" id="PF23615">
    <property type="entry name" value="Chromo_MIT1"/>
    <property type="match status" value="1"/>
</dbReference>
<dbReference type="GO" id="GO:0140658">
    <property type="term" value="F:ATP-dependent chromatin remodeler activity"/>
    <property type="evidence" value="ECO:0007669"/>
    <property type="project" value="TreeGrafter"/>
</dbReference>
<feature type="compositionally biased region" description="Low complexity" evidence="10">
    <location>
        <begin position="1642"/>
        <end position="1664"/>
    </location>
</feature>
<sequence>MSSKRNRSEGPSAENSAQDSEDLISSTGRPKRRAATRNVNYSLDSSSYRRALTESAAGASKSTTTTNNSSKTVKNKTTREKRMRLSEEESIEQQQSVRVTRSLRSKRVFTGDNEQQKSLPQKFLASSSSKTNSSKGQEENNPREIDDDEDQEEVKKISTSKGKQAVIEIPDVDDVSDDQETIVSEESDDPIGFKNQSLLSVSSTSRVTRNRTAQLEKVIDVPKKKLTTMLQKKASKIKDQESEDDSDFVMEPRISTRSSRRSQRTISQKKVSYKEDEDYMVISDDDDSEESEKIKKRAALPKREKKRIVISDSSSSDSSDTKNEFETAHQKFCQHCSTQGYYSATNNRKYANQDKVLLLCEYCSSAYHRGCVAEHNLNAKKFKCLKCLKEVPSCLECGGSRATNKNKEKDNDGSESEVDSVEDGLLKLSIETGSGYDKTLFRCHRCYYTGHYRCLRPLTDESKAHGSTPLERRIRIYRKDCKCIECLTWDYEIDKILTYEVIHKNKKGKNVIKDSPSLNNGATVSDEKKPVVSSSTSLPLGPSSSDVDRKYLVKFKQRSYRKVDWVSERWLMYVSPNLFRAFKKKELPPLRKEEVIQSEWTKVDRVLDVYYENDAMLASIEFEDESDEETSIHQVKQAFVKWQGLNYEEATWEEDLDPNDQDFKVAYMERLNSMKIKPGKKIKSKGGFKEFQEQPSYIPGKLMDYQKDGVNWLLYQWSREKSCLLADDMGLGKTIQIISYLSILFHENAYYPYLIVVPKSTAINWVREFKKWAPEMKVVEYHGETPNRKVIEKYELYPFPDTNKELRSLKCHVVITTYETMNMNPSVFEKVPVWQALIVDEAHRLKGGASSQLFNTLKKRLDVRQSILLTGTPLQNNIEELFNLMNFLGLEDFEDPKLMAQEYEQFNKEKLDELHEMLKPYFLRRTKEQVLGFLPPKAEIIVPVAMTSLQKKLCKEILAKNVELLKTITSSKTTVAKTRKMNLQNVLMEVRKVLCHPYLMPGIEDTSIEDEVIVHKNLVEASGKLLLLQKMLPKLKEKGHRVLVFSQFKMLLDIFEDFVIKEGWEYVRLDGDISGNERQSKIDAFQATDSKIFIFLLTTRAGGVGLNLTGADTVFIYDPDFNPHSDMQALSRVHRIGQDKKVLVFRFVTRSSAEERILQIGKRKLVLDHLIVEKMEEEKLDANDVESVLRFGAEALFSDETDETALKYRDEDIEKLLDRSYLENVAPTDESSQSKDLHGLSFARIWDLEKNQLLEEVTDENGIGRRSNGAENNGEGTDIWEKLIQERIQQAAQQEASVPVRMTRKRTKVVNYYEDEYDSPKKRRSKKDKSPEKPVAEDNDDEFVLKEDEMSDTASTATTSEYEQEGISIGSVDKAQLQTASGYPGQTTTAQRVAAENYHHPNEILYAQYMQYQQEAWRQRQRQEQERKLAYQMYVQQQMHRQVRYLASQGYSSSPTPSVPSNNINHGYMLLRTQATHHMQAQAINKTNQQHYSNVVVVPSNDTTNKDIDAHQKLVQDSTSTSTTVNTNQAKPASENFVNDKKQDKNSEQMQEDKTTTPVVPSIPTSKTSRPVVPPPPHVEVIDLDSPPHESASVTHSQTKASTSANSRPIAPKDNIARASSFTISTTPITSTSSQNSLQMGSSNRNSSTKLTNTTNNRTMNSSRGYKGSTPAQSDITPLRQTNINTLTTNQQTGASIPASPGAASNGSAWTYLPPTFRMEINDLLSYIDAIQLSKEPTPRKKKALEAIYTKLHNLQFEVDRYFQEKIRKREIDPELIPHQVEFRSANC</sequence>
<feature type="domain" description="Chromo" evidence="11">
    <location>
        <begin position="611"/>
        <end position="679"/>
    </location>
</feature>
<dbReference type="SMART" id="SM00298">
    <property type="entry name" value="CHROMO"/>
    <property type="match status" value="2"/>
</dbReference>
<keyword evidence="8" id="KW-0067">ATP-binding</keyword>
<evidence type="ECO:0000256" key="5">
    <source>
        <dbReference type="ARBA" id="ARBA00022771"/>
    </source>
</evidence>
<dbReference type="GO" id="GO:0016887">
    <property type="term" value="F:ATP hydrolysis activity"/>
    <property type="evidence" value="ECO:0007669"/>
    <property type="project" value="TreeGrafter"/>
</dbReference>
<evidence type="ECO:0000259" key="13">
    <source>
        <dbReference type="PROSITE" id="PS51194"/>
    </source>
</evidence>
<feature type="region of interest" description="Disordered" evidence="10">
    <location>
        <begin position="232"/>
        <end position="271"/>
    </location>
</feature>
<evidence type="ECO:0000256" key="1">
    <source>
        <dbReference type="ARBA" id="ARBA00004123"/>
    </source>
</evidence>
<feature type="compositionally biased region" description="Low complexity" evidence="10">
    <location>
        <begin position="1620"/>
        <end position="1634"/>
    </location>
</feature>
<dbReference type="Pfam" id="PF00176">
    <property type="entry name" value="SNF2-rel_dom"/>
    <property type="match status" value="1"/>
</dbReference>
<feature type="region of interest" description="Disordered" evidence="10">
    <location>
        <begin position="512"/>
        <end position="542"/>
    </location>
</feature>
<feature type="compositionally biased region" description="Acidic residues" evidence="10">
    <location>
        <begin position="170"/>
        <end position="189"/>
    </location>
</feature>
<keyword evidence="3" id="KW-0677">Repeat</keyword>
<dbReference type="InterPro" id="IPR013083">
    <property type="entry name" value="Znf_RING/FYVE/PHD"/>
</dbReference>
<dbReference type="SUPFAM" id="SSF52540">
    <property type="entry name" value="P-loop containing nucleoside triphosphate hydrolases"/>
    <property type="match status" value="2"/>
</dbReference>
<keyword evidence="6" id="KW-0378">Hydrolase</keyword>
<dbReference type="GO" id="GO:0000785">
    <property type="term" value="C:chromatin"/>
    <property type="evidence" value="ECO:0007669"/>
    <property type="project" value="TreeGrafter"/>
</dbReference>
<keyword evidence="9" id="KW-0539">Nucleus</keyword>
<evidence type="ECO:0000256" key="7">
    <source>
        <dbReference type="ARBA" id="ARBA00022833"/>
    </source>
</evidence>
<evidence type="ECO:0000313" key="15">
    <source>
        <dbReference type="Proteomes" id="UP000789831"/>
    </source>
</evidence>
<feature type="compositionally biased region" description="Low complexity" evidence="10">
    <location>
        <begin position="533"/>
        <end position="542"/>
    </location>
</feature>
<dbReference type="GO" id="GO:0008270">
    <property type="term" value="F:zinc ion binding"/>
    <property type="evidence" value="ECO:0007669"/>
    <property type="project" value="UniProtKB-KW"/>
</dbReference>
<dbReference type="Gene3D" id="3.40.50.300">
    <property type="entry name" value="P-loop containing nucleotide triphosphate hydrolases"/>
    <property type="match status" value="1"/>
</dbReference>
<dbReference type="GO" id="GO:0003677">
    <property type="term" value="F:DNA binding"/>
    <property type="evidence" value="ECO:0007669"/>
    <property type="project" value="TreeGrafter"/>
</dbReference>
<dbReference type="PROSITE" id="PS50013">
    <property type="entry name" value="CHROMO_2"/>
    <property type="match status" value="1"/>
</dbReference>
<evidence type="ECO:0000256" key="9">
    <source>
        <dbReference type="ARBA" id="ARBA00023242"/>
    </source>
</evidence>
<keyword evidence="7" id="KW-0862">Zinc</keyword>
<dbReference type="Gene3D" id="2.40.50.40">
    <property type="match status" value="1"/>
</dbReference>
<feature type="compositionally biased region" description="Polar residues" evidence="10">
    <location>
        <begin position="1592"/>
        <end position="1607"/>
    </location>
</feature>
<dbReference type="Pfam" id="PF00271">
    <property type="entry name" value="Helicase_C"/>
    <property type="match status" value="1"/>
</dbReference>
<dbReference type="PANTHER" id="PTHR45623:SF17">
    <property type="entry name" value="CHROMODOMAIN-HELICASE-DNA-BINDING PROTEIN 3-RELATED"/>
    <property type="match status" value="1"/>
</dbReference>
<accession>A0A9N9AZ33</accession>
<dbReference type="InterPro" id="IPR016197">
    <property type="entry name" value="Chromo-like_dom_sf"/>
</dbReference>